<dbReference type="AlphaFoldDB" id="A0A560AE98"/>
<dbReference type="InterPro" id="IPR008407">
    <property type="entry name" value="Brnchd-chn_aa_trnsp_AzlD"/>
</dbReference>
<dbReference type="Proteomes" id="UP000325333">
    <property type="component" value="Unassembled WGS sequence"/>
</dbReference>
<dbReference type="Pfam" id="PF05437">
    <property type="entry name" value="AzlD"/>
    <property type="match status" value="1"/>
</dbReference>
<evidence type="ECO:0000313" key="2">
    <source>
        <dbReference type="Proteomes" id="UP000325333"/>
    </source>
</evidence>
<name>A0A560AE98_9PROT</name>
<comment type="caution">
    <text evidence="1">The sequence shown here is derived from an EMBL/GenBank/DDBJ whole genome shotgun (WGS) entry which is preliminary data.</text>
</comment>
<gene>
    <name evidence="1" type="ORF">FH063_002581</name>
</gene>
<evidence type="ECO:0000313" key="1">
    <source>
        <dbReference type="EMBL" id="KAA1053613.1"/>
    </source>
</evidence>
<dbReference type="RefSeq" id="WP_014198073.1">
    <property type="nucleotide sequence ID" value="NZ_VEWN01000014.1"/>
</dbReference>
<reference evidence="1 2" key="1">
    <citation type="submission" date="2019-07" db="EMBL/GenBank/DDBJ databases">
        <title>Genome sequencing of the stress-tolerant strain Azospirillum brasilense Az19.</title>
        <authorList>
            <person name="Maroniche G.A."/>
            <person name="Garcia J.E."/>
            <person name="Pagnussat L."/>
            <person name="Amenta M."/>
            <person name="Creus C.M."/>
        </authorList>
    </citation>
    <scope>NUCLEOTIDE SEQUENCE [LARGE SCALE GENOMIC DNA]</scope>
    <source>
        <strain evidence="1 2">Az19</strain>
    </source>
</reference>
<protein>
    <submittedName>
        <fullName evidence="1">Uncharacterized protein</fullName>
    </submittedName>
</protein>
<accession>A0A560AE98</accession>
<organism evidence="1 2">
    <name type="scientific">Azospirillum argentinense</name>
    <dbReference type="NCBI Taxonomy" id="2970906"/>
    <lineage>
        <taxon>Bacteria</taxon>
        <taxon>Pseudomonadati</taxon>
        <taxon>Pseudomonadota</taxon>
        <taxon>Alphaproteobacteria</taxon>
        <taxon>Rhodospirillales</taxon>
        <taxon>Azospirillaceae</taxon>
        <taxon>Azospirillum</taxon>
    </lineage>
</organism>
<proteinExistence type="predicted"/>
<dbReference type="EMBL" id="VEWN01000014">
    <property type="protein sequence ID" value="KAA1053613.1"/>
    <property type="molecule type" value="Genomic_DNA"/>
</dbReference>
<sequence>MTGTVLTNTVMILGMAAVTVFVKAALFVLGDRVVFPPLLKQALGFVPVTVLTAIIVPMILSPNGEGLELTWTNPQLVGALAAVLACVVTGKQLLTIAVALGVFFTWQLGVLA</sequence>